<dbReference type="EMBL" id="JAABFR010000573">
    <property type="protein sequence ID" value="MBD4335992.1"/>
    <property type="molecule type" value="Genomic_DNA"/>
</dbReference>
<proteinExistence type="predicted"/>
<accession>A0A8I0H5D9</accession>
<dbReference type="AlphaFoldDB" id="A0A8I0H5D9"/>
<reference evidence="1" key="1">
    <citation type="submission" date="2020-01" db="EMBL/GenBank/DDBJ databases">
        <authorList>
            <person name="Richard D."/>
        </authorList>
    </citation>
    <scope>NUCLEOTIDE SEQUENCE</scope>
    <source>
        <strain evidence="1">JP541</strain>
    </source>
</reference>
<dbReference type="Proteomes" id="UP000653002">
    <property type="component" value="Unassembled WGS sequence"/>
</dbReference>
<comment type="caution">
    <text evidence="1">The sequence shown here is derived from an EMBL/GenBank/DDBJ whole genome shotgun (WGS) entry which is preliminary data.</text>
</comment>
<name>A0A8I0H5D9_XANCI</name>
<organism evidence="1 2">
    <name type="scientific">Xanthomonas citri pv. citri</name>
    <dbReference type="NCBI Taxonomy" id="611301"/>
    <lineage>
        <taxon>Bacteria</taxon>
        <taxon>Pseudomonadati</taxon>
        <taxon>Pseudomonadota</taxon>
        <taxon>Gammaproteobacteria</taxon>
        <taxon>Lysobacterales</taxon>
        <taxon>Lysobacteraceae</taxon>
        <taxon>Xanthomonas</taxon>
    </lineage>
</organism>
<feature type="non-terminal residue" evidence="1">
    <location>
        <position position="63"/>
    </location>
</feature>
<protein>
    <submittedName>
        <fullName evidence="1">Uncharacterized protein</fullName>
    </submittedName>
</protein>
<gene>
    <name evidence="1" type="ORF">GUH15_07970</name>
</gene>
<evidence type="ECO:0000313" key="2">
    <source>
        <dbReference type="Proteomes" id="UP000653002"/>
    </source>
</evidence>
<evidence type="ECO:0000313" key="1">
    <source>
        <dbReference type="EMBL" id="MBD4335992.1"/>
    </source>
</evidence>
<sequence>MTNQISRDELRSAIADKLCAHFGVTAETATDEQVFQAAAIVIREILSRLHTFDSRTAPEREVH</sequence>